<gene>
    <name evidence="8" type="ORF">DOO78_22090</name>
</gene>
<dbReference type="InterPro" id="IPR020013">
    <property type="entry name" value="Flagellar_FlgE/F/G"/>
</dbReference>
<name>A0A327M1I5_9PROT</name>
<accession>A0A327M1I5</accession>
<feature type="domain" description="Flagellar hook protein FlgE/F/G-like D1" evidence="7">
    <location>
        <begin position="86"/>
        <end position="148"/>
    </location>
</feature>
<keyword evidence="8" id="KW-0969">Cilium</keyword>
<dbReference type="InterPro" id="IPR053967">
    <property type="entry name" value="LlgE_F_G-like_D1"/>
</dbReference>
<dbReference type="PANTHER" id="PTHR30435">
    <property type="entry name" value="FLAGELLAR PROTEIN"/>
    <property type="match status" value="1"/>
</dbReference>
<dbReference type="Proteomes" id="UP000249065">
    <property type="component" value="Unassembled WGS sequence"/>
</dbReference>
<keyword evidence="8" id="KW-0966">Cell projection</keyword>
<dbReference type="RefSeq" id="WP_111472057.1">
    <property type="nucleotide sequence ID" value="NZ_QLIX01000025.1"/>
</dbReference>
<dbReference type="InterPro" id="IPR037925">
    <property type="entry name" value="FlgE/F/G-like"/>
</dbReference>
<protein>
    <submittedName>
        <fullName evidence="8">Flagellar biosynthesis protein FlgF</fullName>
    </submittedName>
</protein>
<evidence type="ECO:0000256" key="4">
    <source>
        <dbReference type="RuleBase" id="RU362116"/>
    </source>
</evidence>
<proteinExistence type="inferred from homology"/>
<evidence type="ECO:0000259" key="7">
    <source>
        <dbReference type="Pfam" id="PF22692"/>
    </source>
</evidence>
<comment type="caution">
    <text evidence="8">The sequence shown here is derived from an EMBL/GenBank/DDBJ whole genome shotgun (WGS) entry which is preliminary data.</text>
</comment>
<dbReference type="SUPFAM" id="SSF117143">
    <property type="entry name" value="Flagellar hook protein flgE"/>
    <property type="match status" value="1"/>
</dbReference>
<dbReference type="GO" id="GO:0071978">
    <property type="term" value="P:bacterial-type flagellum-dependent swarming motility"/>
    <property type="evidence" value="ECO:0007669"/>
    <property type="project" value="TreeGrafter"/>
</dbReference>
<evidence type="ECO:0000313" key="9">
    <source>
        <dbReference type="Proteomes" id="UP000249065"/>
    </source>
</evidence>
<evidence type="ECO:0000256" key="1">
    <source>
        <dbReference type="ARBA" id="ARBA00004117"/>
    </source>
</evidence>
<reference evidence="9" key="1">
    <citation type="submission" date="2018-06" db="EMBL/GenBank/DDBJ databases">
        <authorList>
            <person name="Khan S.A."/>
        </authorList>
    </citation>
    <scope>NUCLEOTIDE SEQUENCE [LARGE SCALE GENOMIC DNA]</scope>
    <source>
        <strain evidence="9">DB-1506</strain>
    </source>
</reference>
<sequence>MDTPGYVILSRLGAQLRATQVVAHNLANADTPGFQAERPVFGSVLQKQAQAAAEPQVSYSIDRATWRETANGPLTTTGNPLDLALRCEGYFAVQTAEGEERYTRAGRFALSGDGKLVDAAGNAVLDTGGMPITLGQADTRLEVLGDGSLRSENGPIAQLRVVRFEQPQRLRPEGDRLFAADETPQPLARPGVVQGAVEGSNVQPVLEMVRMTEEVREFQNAVTFADREGDRLQNAVERILRKRG</sequence>
<evidence type="ECO:0000313" key="8">
    <source>
        <dbReference type="EMBL" id="RAI56175.1"/>
    </source>
</evidence>
<dbReference type="EMBL" id="QLIX01000025">
    <property type="protein sequence ID" value="RAI56175.1"/>
    <property type="molecule type" value="Genomic_DNA"/>
</dbReference>
<evidence type="ECO:0000259" key="5">
    <source>
        <dbReference type="Pfam" id="PF00460"/>
    </source>
</evidence>
<organism evidence="8 9">
    <name type="scientific">Roseicella frigidaeris</name>
    <dbReference type="NCBI Taxonomy" id="2230885"/>
    <lineage>
        <taxon>Bacteria</taxon>
        <taxon>Pseudomonadati</taxon>
        <taxon>Pseudomonadota</taxon>
        <taxon>Alphaproteobacteria</taxon>
        <taxon>Acetobacterales</taxon>
        <taxon>Roseomonadaceae</taxon>
        <taxon>Roseicella</taxon>
    </lineage>
</organism>
<dbReference type="AlphaFoldDB" id="A0A327M1I5"/>
<dbReference type="InterPro" id="IPR001444">
    <property type="entry name" value="Flag_bb_rod_N"/>
</dbReference>
<comment type="subcellular location">
    <subcellularLocation>
        <location evidence="1 4">Bacterial flagellum basal body</location>
    </subcellularLocation>
</comment>
<dbReference type="Pfam" id="PF22692">
    <property type="entry name" value="LlgE_F_G_D1"/>
    <property type="match status" value="1"/>
</dbReference>
<keyword evidence="3 4" id="KW-0975">Bacterial flagellum</keyword>
<dbReference type="InterPro" id="IPR010930">
    <property type="entry name" value="Flg_bb/hook_C_dom"/>
</dbReference>
<comment type="similarity">
    <text evidence="2 4">Belongs to the flagella basal body rod proteins family.</text>
</comment>
<evidence type="ECO:0000259" key="6">
    <source>
        <dbReference type="Pfam" id="PF06429"/>
    </source>
</evidence>
<dbReference type="PANTHER" id="PTHR30435:SF19">
    <property type="entry name" value="FLAGELLAR BASAL-BODY ROD PROTEIN FLGG"/>
    <property type="match status" value="1"/>
</dbReference>
<keyword evidence="9" id="KW-1185">Reference proteome</keyword>
<dbReference type="Pfam" id="PF00460">
    <property type="entry name" value="Flg_bb_rod"/>
    <property type="match status" value="1"/>
</dbReference>
<feature type="domain" description="Flagellar basal-body/hook protein C-terminal" evidence="6">
    <location>
        <begin position="193"/>
        <end position="234"/>
    </location>
</feature>
<dbReference type="Pfam" id="PF06429">
    <property type="entry name" value="Flg_bbr_C"/>
    <property type="match status" value="1"/>
</dbReference>
<keyword evidence="8" id="KW-0282">Flagellum</keyword>
<evidence type="ECO:0000256" key="2">
    <source>
        <dbReference type="ARBA" id="ARBA00009677"/>
    </source>
</evidence>
<feature type="domain" description="Flagellar basal body rod protein N-terminal" evidence="5">
    <location>
        <begin position="7"/>
        <end position="35"/>
    </location>
</feature>
<dbReference type="OrthoDB" id="9804559at2"/>
<dbReference type="NCBIfam" id="TIGR03506">
    <property type="entry name" value="FlgEFG_subfam"/>
    <property type="match status" value="1"/>
</dbReference>
<evidence type="ECO:0000256" key="3">
    <source>
        <dbReference type="ARBA" id="ARBA00023143"/>
    </source>
</evidence>
<dbReference type="GO" id="GO:0009425">
    <property type="term" value="C:bacterial-type flagellum basal body"/>
    <property type="evidence" value="ECO:0007669"/>
    <property type="project" value="UniProtKB-SubCell"/>
</dbReference>